<protein>
    <recommendedName>
        <fullName evidence="5">SH3b domain-containing protein</fullName>
    </recommendedName>
</protein>
<evidence type="ECO:0008006" key="5">
    <source>
        <dbReference type="Google" id="ProtNLM"/>
    </source>
</evidence>
<proteinExistence type="predicted"/>
<dbReference type="HOGENOM" id="CLU_125595_2_0_1"/>
<dbReference type="RefSeq" id="XP_001212212.1">
    <property type="nucleotide sequence ID" value="XM_001212212.1"/>
</dbReference>
<dbReference type="VEuPathDB" id="FungiDB:ATEG_03034"/>
<keyword evidence="2" id="KW-0732">Signal</keyword>
<dbReference type="Proteomes" id="UP000007963">
    <property type="component" value="Unassembled WGS sequence"/>
</dbReference>
<feature type="signal peptide" evidence="2">
    <location>
        <begin position="1"/>
        <end position="18"/>
    </location>
</feature>
<dbReference type="GeneID" id="4317578"/>
<reference evidence="4" key="1">
    <citation type="submission" date="2005-09" db="EMBL/GenBank/DDBJ databases">
        <title>Annotation of the Aspergillus terreus NIH2624 genome.</title>
        <authorList>
            <person name="Birren B.W."/>
            <person name="Lander E.S."/>
            <person name="Galagan J.E."/>
            <person name="Nusbaum C."/>
            <person name="Devon K."/>
            <person name="Henn M."/>
            <person name="Ma L.-J."/>
            <person name="Jaffe D.B."/>
            <person name="Butler J."/>
            <person name="Alvarez P."/>
            <person name="Gnerre S."/>
            <person name="Grabherr M."/>
            <person name="Kleber M."/>
            <person name="Mauceli E.W."/>
            <person name="Brockman W."/>
            <person name="Rounsley S."/>
            <person name="Young S.K."/>
            <person name="LaButti K."/>
            <person name="Pushparaj V."/>
            <person name="DeCaprio D."/>
            <person name="Crawford M."/>
            <person name="Koehrsen M."/>
            <person name="Engels R."/>
            <person name="Montgomery P."/>
            <person name="Pearson M."/>
            <person name="Howarth C."/>
            <person name="Larson L."/>
            <person name="Luoma S."/>
            <person name="White J."/>
            <person name="Alvarado L."/>
            <person name="Kodira C.D."/>
            <person name="Zeng Q."/>
            <person name="Oleary S."/>
            <person name="Yandava C."/>
            <person name="Denning D.W."/>
            <person name="Nierman W.C."/>
            <person name="Milne T."/>
            <person name="Madden K."/>
        </authorList>
    </citation>
    <scope>NUCLEOTIDE SEQUENCE [LARGE SCALE GENOMIC DNA]</scope>
    <source>
        <strain evidence="4">NIH 2624 / FGSC A1156</strain>
    </source>
</reference>
<feature type="compositionally biased region" description="Basic and acidic residues" evidence="1">
    <location>
        <begin position="28"/>
        <end position="43"/>
    </location>
</feature>
<feature type="region of interest" description="Disordered" evidence="1">
    <location>
        <begin position="23"/>
        <end position="43"/>
    </location>
</feature>
<gene>
    <name evidence="3" type="ORF">ATEG_03034</name>
</gene>
<dbReference type="OrthoDB" id="10328496at2759"/>
<dbReference type="EMBL" id="CH476597">
    <property type="protein sequence ID" value="EAU36308.1"/>
    <property type="molecule type" value="Genomic_DNA"/>
</dbReference>
<name>Q0CTF0_ASPTN</name>
<accession>Q0CTF0</accession>
<evidence type="ECO:0000313" key="4">
    <source>
        <dbReference type="Proteomes" id="UP000007963"/>
    </source>
</evidence>
<evidence type="ECO:0000313" key="3">
    <source>
        <dbReference type="EMBL" id="EAU36308.1"/>
    </source>
</evidence>
<dbReference type="AlphaFoldDB" id="Q0CTF0"/>
<sequence>MKLHLPIAVLALVASALALDSSAASSATDKDKDHEDKHKHEPKEKYCKIDAHGDASVYCQTEPGLRGYVQATVRDGASYELGCYKEIGNCLYNHCEWYKLEWEGQTCYVNGYYTECDKEKHVKC</sequence>
<evidence type="ECO:0000256" key="2">
    <source>
        <dbReference type="SAM" id="SignalP"/>
    </source>
</evidence>
<organism evidence="3 4">
    <name type="scientific">Aspergillus terreus (strain NIH 2624 / FGSC A1156)</name>
    <dbReference type="NCBI Taxonomy" id="341663"/>
    <lineage>
        <taxon>Eukaryota</taxon>
        <taxon>Fungi</taxon>
        <taxon>Dikarya</taxon>
        <taxon>Ascomycota</taxon>
        <taxon>Pezizomycotina</taxon>
        <taxon>Eurotiomycetes</taxon>
        <taxon>Eurotiomycetidae</taxon>
        <taxon>Eurotiales</taxon>
        <taxon>Aspergillaceae</taxon>
        <taxon>Aspergillus</taxon>
        <taxon>Aspergillus subgen. Circumdati</taxon>
    </lineage>
</organism>
<feature type="chain" id="PRO_5004170515" description="SH3b domain-containing protein" evidence="2">
    <location>
        <begin position="19"/>
        <end position="124"/>
    </location>
</feature>
<evidence type="ECO:0000256" key="1">
    <source>
        <dbReference type="SAM" id="MobiDB-lite"/>
    </source>
</evidence>